<protein>
    <submittedName>
        <fullName evidence="2">CHAT domain-containing protein</fullName>
    </submittedName>
</protein>
<dbReference type="InterPro" id="IPR024983">
    <property type="entry name" value="CHAT_dom"/>
</dbReference>
<dbReference type="Pfam" id="PF13424">
    <property type="entry name" value="TPR_12"/>
    <property type="match status" value="3"/>
</dbReference>
<reference evidence="2" key="1">
    <citation type="submission" date="2020-09" db="EMBL/GenBank/DDBJ databases">
        <title>Iningainema tapete sp. nov. (Scytonemataceae, Cyanobacteria) from greenhouses in central Florida (USA) produces two types of nodularin with biosynthetic potential for microcystin-LR and anabaenopeptins.</title>
        <authorList>
            <person name="Berthold D.E."/>
            <person name="Lefler F.W."/>
            <person name="Huang I.-S."/>
            <person name="Abdulla H."/>
            <person name="Zimba P.V."/>
            <person name="Laughinghouse H.D. IV."/>
        </authorList>
    </citation>
    <scope>NUCLEOTIDE SEQUENCE</scope>
    <source>
        <strain evidence="2">BLCCT55</strain>
    </source>
</reference>
<dbReference type="EMBL" id="JACXAE010000039">
    <property type="protein sequence ID" value="MBD2772424.1"/>
    <property type="molecule type" value="Genomic_DNA"/>
</dbReference>
<sequence length="877" mass="97228">MVKFSKFFGLGICVLGLTIGLGFGRLAAIEQLPQVTAVTPNSLVVQSLKNEPSQLVQLGKESYKAGQFANAIAVWQKVLDLFTQRGERVNQAVVQSNLALAYQQLGQWQEANQAIAKSIILLNEAQKGREKETSLQDLLAEALNIQGSLQLAQGKAENALYTWVQATDTYKQAKDKTGVIRSSINQTQALRVLGRYSRAQKTLEEVNKTLQAEPDSLLKASGLLNLGNILQVNGDLNRSEAVLKQSLGIAQKLQSKDEITLALLSLGNTTHAKQQNKEALNYYQQAIAIATTLKTKIQAQLNQLRLLIETEQWTAAEKLIPQIQPYLQSLPPSRTALAARVNFAQSLIKVRSEGKDYNSRISDAAQILGVALKQAQELEDQRAEAYALFSLGELYAQTQQWLEAGKLTEKSLKIAQESSTPDIISRSSWQLGRIFVAQGKLKEAISAYTEAVKTLEPIRYSVASVRSFESQFFFTQTVIEPVYRELVSLLLQQPSETPRSRGGLQAVSQLNSNVIDVIESLQVAAFDKYFGEACFTGPRVEVDKIDPQAAIIYPIILRDRLEVVLSLPNQTLRHYATDIPQQQLEQIFEQMQASLSRTSLKEERLPVAQKVYELLIRPAEADLEASNIKTLIFVPDEPLKNLPIAALHDGQRYLVEKYNVALTPSLRLLAPSRLQRQQIKVLIGGVSQPNQGYTSLPGVEAEVTEINSEIPSQVLLNQKFTKNAIKKQIRTDSFQVVHLATHGQFSSNAAETFILTWDSRLDVKQLGELLKTREENTAAPIELLVLSACQTAGSDKRASLGLAGVAVRSGARSTLGTLWPVEDQSTAVFMAEFYRQLTNSQITKAQALRQAQLKLLNQPGYQHPFYWAGFVLIGNWL</sequence>
<accession>A0A8J7C523</accession>
<dbReference type="InterPro" id="IPR011990">
    <property type="entry name" value="TPR-like_helical_dom_sf"/>
</dbReference>
<dbReference type="SMART" id="SM00028">
    <property type="entry name" value="TPR"/>
    <property type="match status" value="7"/>
</dbReference>
<dbReference type="Proteomes" id="UP000629098">
    <property type="component" value="Unassembled WGS sequence"/>
</dbReference>
<dbReference type="Pfam" id="PF12770">
    <property type="entry name" value="CHAT"/>
    <property type="match status" value="1"/>
</dbReference>
<gene>
    <name evidence="2" type="ORF">ICL16_10130</name>
</gene>
<evidence type="ECO:0000259" key="1">
    <source>
        <dbReference type="Pfam" id="PF12770"/>
    </source>
</evidence>
<keyword evidence="3" id="KW-1185">Reference proteome</keyword>
<dbReference type="PANTHER" id="PTHR10098:SF112">
    <property type="entry name" value="SLR0380 PROTEIN"/>
    <property type="match status" value="1"/>
</dbReference>
<dbReference type="InterPro" id="IPR019734">
    <property type="entry name" value="TPR_rpt"/>
</dbReference>
<name>A0A8J7C523_9CYAN</name>
<organism evidence="2 3">
    <name type="scientific">Iningainema tapete BLCC-T55</name>
    <dbReference type="NCBI Taxonomy" id="2748662"/>
    <lineage>
        <taxon>Bacteria</taxon>
        <taxon>Bacillati</taxon>
        <taxon>Cyanobacteriota</taxon>
        <taxon>Cyanophyceae</taxon>
        <taxon>Nostocales</taxon>
        <taxon>Scytonemataceae</taxon>
        <taxon>Iningainema tapete</taxon>
    </lineage>
</organism>
<dbReference type="Gene3D" id="1.25.40.10">
    <property type="entry name" value="Tetratricopeptide repeat domain"/>
    <property type="match status" value="3"/>
</dbReference>
<comment type="caution">
    <text evidence="2">The sequence shown here is derived from an EMBL/GenBank/DDBJ whole genome shotgun (WGS) entry which is preliminary data.</text>
</comment>
<dbReference type="AlphaFoldDB" id="A0A8J7C523"/>
<feature type="domain" description="CHAT" evidence="1">
    <location>
        <begin position="606"/>
        <end position="875"/>
    </location>
</feature>
<dbReference type="PANTHER" id="PTHR10098">
    <property type="entry name" value="RAPSYN-RELATED"/>
    <property type="match status" value="1"/>
</dbReference>
<evidence type="ECO:0000313" key="3">
    <source>
        <dbReference type="Proteomes" id="UP000629098"/>
    </source>
</evidence>
<proteinExistence type="predicted"/>
<dbReference type="SUPFAM" id="SSF48452">
    <property type="entry name" value="TPR-like"/>
    <property type="match status" value="2"/>
</dbReference>
<evidence type="ECO:0000313" key="2">
    <source>
        <dbReference type="EMBL" id="MBD2772424.1"/>
    </source>
</evidence>